<comment type="caution">
    <text evidence="1">The sequence shown here is derived from an EMBL/GenBank/DDBJ whole genome shotgun (WGS) entry which is preliminary data.</text>
</comment>
<dbReference type="AlphaFoldDB" id="A0A813W1X3"/>
<proteinExistence type="predicted"/>
<gene>
    <name evidence="1" type="ORF">OXX778_LOCUS8743</name>
</gene>
<keyword evidence="2" id="KW-1185">Reference proteome</keyword>
<organism evidence="1 2">
    <name type="scientific">Brachionus calyciflorus</name>
    <dbReference type="NCBI Taxonomy" id="104777"/>
    <lineage>
        <taxon>Eukaryota</taxon>
        <taxon>Metazoa</taxon>
        <taxon>Spiralia</taxon>
        <taxon>Gnathifera</taxon>
        <taxon>Rotifera</taxon>
        <taxon>Eurotatoria</taxon>
        <taxon>Monogononta</taxon>
        <taxon>Pseudotrocha</taxon>
        <taxon>Ploima</taxon>
        <taxon>Brachionidae</taxon>
        <taxon>Brachionus</taxon>
    </lineage>
</organism>
<evidence type="ECO:0000313" key="2">
    <source>
        <dbReference type="Proteomes" id="UP000663879"/>
    </source>
</evidence>
<reference evidence="1" key="1">
    <citation type="submission" date="2021-02" db="EMBL/GenBank/DDBJ databases">
        <authorList>
            <person name="Nowell W R."/>
        </authorList>
    </citation>
    <scope>NUCLEOTIDE SEQUENCE</scope>
    <source>
        <strain evidence="1">Ploen Becks lab</strain>
    </source>
</reference>
<sequence length="138" mass="16062">MVKRRMGSNLNYDDDNVDYDEFYKAFGYDAAMYVWDRFQQAEVIMFCLSGKALIVYKSVSEADRNDIGRIFAKLKETCFKPTEYYLNLFYTRALNPGETLASFARDLERFVDKDLPGLEANIKSKLLKARLVSCVKKF</sequence>
<accession>A0A813W1X3</accession>
<dbReference type="Proteomes" id="UP000663879">
    <property type="component" value="Unassembled WGS sequence"/>
</dbReference>
<evidence type="ECO:0000313" key="1">
    <source>
        <dbReference type="EMBL" id="CAF0846861.1"/>
    </source>
</evidence>
<dbReference type="EMBL" id="CAJNOC010001231">
    <property type="protein sequence ID" value="CAF0846861.1"/>
    <property type="molecule type" value="Genomic_DNA"/>
</dbReference>
<name>A0A813W1X3_9BILA</name>
<protein>
    <submittedName>
        <fullName evidence="1">Uncharacterized protein</fullName>
    </submittedName>
</protein>